<dbReference type="EMBL" id="MU863642">
    <property type="protein sequence ID" value="KAK4100276.1"/>
    <property type="molecule type" value="Genomic_DNA"/>
</dbReference>
<reference evidence="2" key="1">
    <citation type="journal article" date="2023" name="Mol. Phylogenet. Evol.">
        <title>Genome-scale phylogeny and comparative genomics of the fungal order Sordariales.</title>
        <authorList>
            <person name="Hensen N."/>
            <person name="Bonometti L."/>
            <person name="Westerberg I."/>
            <person name="Brannstrom I.O."/>
            <person name="Guillou S."/>
            <person name="Cros-Aarteil S."/>
            <person name="Calhoun S."/>
            <person name="Haridas S."/>
            <person name="Kuo A."/>
            <person name="Mondo S."/>
            <person name="Pangilinan J."/>
            <person name="Riley R."/>
            <person name="LaButti K."/>
            <person name="Andreopoulos B."/>
            <person name="Lipzen A."/>
            <person name="Chen C."/>
            <person name="Yan M."/>
            <person name="Daum C."/>
            <person name="Ng V."/>
            <person name="Clum A."/>
            <person name="Steindorff A."/>
            <person name="Ohm R.A."/>
            <person name="Martin F."/>
            <person name="Silar P."/>
            <person name="Natvig D.O."/>
            <person name="Lalanne C."/>
            <person name="Gautier V."/>
            <person name="Ament-Velasquez S.L."/>
            <person name="Kruys A."/>
            <person name="Hutchinson M.I."/>
            <person name="Powell A.J."/>
            <person name="Barry K."/>
            <person name="Miller A.N."/>
            <person name="Grigoriev I.V."/>
            <person name="Debuchy R."/>
            <person name="Gladieux P."/>
            <person name="Hiltunen Thoren M."/>
            <person name="Johannesson H."/>
        </authorList>
    </citation>
    <scope>NUCLEOTIDE SEQUENCE</scope>
    <source>
        <strain evidence="2">CBS 757.83</strain>
    </source>
</reference>
<dbReference type="Proteomes" id="UP001305647">
    <property type="component" value="Unassembled WGS sequence"/>
</dbReference>
<keyword evidence="3" id="KW-1185">Reference proteome</keyword>
<evidence type="ECO:0000313" key="3">
    <source>
        <dbReference type="Proteomes" id="UP001305647"/>
    </source>
</evidence>
<proteinExistence type="predicted"/>
<accession>A0AAN6Q3G1</accession>
<comment type="caution">
    <text evidence="2">The sequence shown here is derived from an EMBL/GenBank/DDBJ whole genome shotgun (WGS) entry which is preliminary data.</text>
</comment>
<evidence type="ECO:0000256" key="1">
    <source>
        <dbReference type="SAM" id="MobiDB-lite"/>
    </source>
</evidence>
<organism evidence="2 3">
    <name type="scientific">Parathielavia hyrcaniae</name>
    <dbReference type="NCBI Taxonomy" id="113614"/>
    <lineage>
        <taxon>Eukaryota</taxon>
        <taxon>Fungi</taxon>
        <taxon>Dikarya</taxon>
        <taxon>Ascomycota</taxon>
        <taxon>Pezizomycotina</taxon>
        <taxon>Sordariomycetes</taxon>
        <taxon>Sordariomycetidae</taxon>
        <taxon>Sordariales</taxon>
        <taxon>Chaetomiaceae</taxon>
        <taxon>Parathielavia</taxon>
    </lineage>
</organism>
<dbReference type="AlphaFoldDB" id="A0AAN6Q3G1"/>
<gene>
    <name evidence="2" type="ORF">N658DRAFT_105884</name>
</gene>
<name>A0AAN6Q3G1_9PEZI</name>
<reference evidence="2" key="2">
    <citation type="submission" date="2023-05" db="EMBL/GenBank/DDBJ databases">
        <authorList>
            <consortium name="Lawrence Berkeley National Laboratory"/>
            <person name="Steindorff A."/>
            <person name="Hensen N."/>
            <person name="Bonometti L."/>
            <person name="Westerberg I."/>
            <person name="Brannstrom I.O."/>
            <person name="Guillou S."/>
            <person name="Cros-Aarteil S."/>
            <person name="Calhoun S."/>
            <person name="Haridas S."/>
            <person name="Kuo A."/>
            <person name="Mondo S."/>
            <person name="Pangilinan J."/>
            <person name="Riley R."/>
            <person name="Labutti K."/>
            <person name="Andreopoulos B."/>
            <person name="Lipzen A."/>
            <person name="Chen C."/>
            <person name="Yanf M."/>
            <person name="Daum C."/>
            <person name="Ng V."/>
            <person name="Clum A."/>
            <person name="Ohm R."/>
            <person name="Martin F."/>
            <person name="Silar P."/>
            <person name="Natvig D."/>
            <person name="Lalanne C."/>
            <person name="Gautier V."/>
            <person name="Ament-Velasquez S.L."/>
            <person name="Kruys A."/>
            <person name="Hutchinson M.I."/>
            <person name="Powell A.J."/>
            <person name="Barry K."/>
            <person name="Miller A.N."/>
            <person name="Grigoriev I.V."/>
            <person name="Debuchy R."/>
            <person name="Gladieux P."/>
            <person name="Thoren M.H."/>
            <person name="Johannesson H."/>
        </authorList>
    </citation>
    <scope>NUCLEOTIDE SEQUENCE</scope>
    <source>
        <strain evidence="2">CBS 757.83</strain>
    </source>
</reference>
<feature type="region of interest" description="Disordered" evidence="1">
    <location>
        <begin position="1"/>
        <end position="29"/>
    </location>
</feature>
<evidence type="ECO:0000313" key="2">
    <source>
        <dbReference type="EMBL" id="KAK4100276.1"/>
    </source>
</evidence>
<protein>
    <submittedName>
        <fullName evidence="2">Uncharacterized protein</fullName>
    </submittedName>
</protein>
<sequence>MPSGISGRQGPQTLNGVRACGQGRETHREQRTIERIERMDERQTHGIAALVFRGLRMDCPGLGSGTQKMPGDGPSQQTTDRGEIMSWKKTGRTDSLMRQPIQKRVWVGIDSALLLCRFARRRRVTATSEEGFACRENATRARRRLQRAGKSGAPKS</sequence>